<gene>
    <name evidence="3" type="ORF">EV383_1072</name>
</gene>
<dbReference type="InterPro" id="IPR052339">
    <property type="entry name" value="Fe-S_Maturation_MIP18"/>
</dbReference>
<protein>
    <submittedName>
        <fullName evidence="3">Ring-1,2-phenylacetyl-CoA epoxidase subunit PaaD</fullName>
    </submittedName>
</protein>
<dbReference type="AlphaFoldDB" id="A0A4Q7UTB2"/>
<organism evidence="3 4">
    <name type="scientific">Pseudonocardia sediminis</name>
    <dbReference type="NCBI Taxonomy" id="1397368"/>
    <lineage>
        <taxon>Bacteria</taxon>
        <taxon>Bacillati</taxon>
        <taxon>Actinomycetota</taxon>
        <taxon>Actinomycetes</taxon>
        <taxon>Pseudonocardiales</taxon>
        <taxon>Pseudonocardiaceae</taxon>
        <taxon>Pseudonocardia</taxon>
    </lineage>
</organism>
<dbReference type="InterPro" id="IPR011883">
    <property type="entry name" value="PaaD-like"/>
</dbReference>
<evidence type="ECO:0000313" key="4">
    <source>
        <dbReference type="Proteomes" id="UP000291591"/>
    </source>
</evidence>
<evidence type="ECO:0000259" key="2">
    <source>
        <dbReference type="Pfam" id="PF23451"/>
    </source>
</evidence>
<accession>A0A4Q7UTB2</accession>
<dbReference type="NCBIfam" id="TIGR02159">
    <property type="entry name" value="PA_CoA_Oxy4"/>
    <property type="match status" value="1"/>
</dbReference>
<dbReference type="InterPro" id="IPR002744">
    <property type="entry name" value="MIP18-like"/>
</dbReference>
<sequence>MTATARADAREIVSAVVDPEMPMLTLDDLGVIRRVDVDGDAVTVTITPTYSGCPAIEEMRHDVSASLSAAGYGPVEMRTVFSPPWSTDWISDDGRRKLAEAGIAPPGRVGPRATGPIPLTLTAPSPDVRCPHCGAPTTEEFSHFGPTACTSLRRCPSCQEPFEHMKEI</sequence>
<dbReference type="PANTHER" id="PTHR42831:SF3">
    <property type="entry name" value="1,2-PHENYLACETYL-COA EPOXIDASE, SUBUNIT D-RELATED"/>
    <property type="match status" value="1"/>
</dbReference>
<dbReference type="Pfam" id="PF23451">
    <property type="entry name" value="Zn_ribbon_PaaD"/>
    <property type="match status" value="1"/>
</dbReference>
<dbReference type="SUPFAM" id="SSF117916">
    <property type="entry name" value="Fe-S cluster assembly (FSCA) domain-like"/>
    <property type="match status" value="1"/>
</dbReference>
<dbReference type="Pfam" id="PF01883">
    <property type="entry name" value="FeS_assembly_P"/>
    <property type="match status" value="1"/>
</dbReference>
<dbReference type="PANTHER" id="PTHR42831">
    <property type="entry name" value="FE-S PROTEIN MATURATION AUXILIARY FACTOR YITW"/>
    <property type="match status" value="1"/>
</dbReference>
<evidence type="ECO:0000259" key="1">
    <source>
        <dbReference type="Pfam" id="PF01883"/>
    </source>
</evidence>
<dbReference type="Proteomes" id="UP000291591">
    <property type="component" value="Unassembled WGS sequence"/>
</dbReference>
<feature type="domain" description="PaaD zinc beta ribbon" evidence="2">
    <location>
        <begin position="120"/>
        <end position="166"/>
    </location>
</feature>
<keyword evidence="4" id="KW-1185">Reference proteome</keyword>
<evidence type="ECO:0000313" key="3">
    <source>
        <dbReference type="EMBL" id="RZT84234.1"/>
    </source>
</evidence>
<dbReference type="EMBL" id="SHKL01000001">
    <property type="protein sequence ID" value="RZT84234.1"/>
    <property type="molecule type" value="Genomic_DNA"/>
</dbReference>
<reference evidence="3 4" key="1">
    <citation type="submission" date="2019-02" db="EMBL/GenBank/DDBJ databases">
        <title>Sequencing the genomes of 1000 actinobacteria strains.</title>
        <authorList>
            <person name="Klenk H.-P."/>
        </authorList>
    </citation>
    <scope>NUCLEOTIDE SEQUENCE [LARGE SCALE GENOMIC DNA]</scope>
    <source>
        <strain evidence="3 4">DSM 45779</strain>
    </source>
</reference>
<name>A0A4Q7UTB2_PSEST</name>
<comment type="caution">
    <text evidence="3">The sequence shown here is derived from an EMBL/GenBank/DDBJ whole genome shotgun (WGS) entry which is preliminary data.</text>
</comment>
<dbReference type="Gene3D" id="3.30.300.130">
    <property type="entry name" value="Fe-S cluster assembly (FSCA)"/>
    <property type="match status" value="1"/>
</dbReference>
<feature type="domain" description="MIP18 family-like" evidence="1">
    <location>
        <begin position="7"/>
        <end position="69"/>
    </location>
</feature>
<proteinExistence type="predicted"/>
<dbReference type="InterPro" id="IPR056572">
    <property type="entry name" value="Zn_ribbon_PaaD"/>
</dbReference>
<dbReference type="RefSeq" id="WP_278044810.1">
    <property type="nucleotide sequence ID" value="NZ_SHKL01000001.1"/>
</dbReference>
<dbReference type="InterPro" id="IPR034904">
    <property type="entry name" value="FSCA_dom_sf"/>
</dbReference>